<dbReference type="GO" id="GO:0000724">
    <property type="term" value="P:double-strand break repair via homologous recombination"/>
    <property type="evidence" value="ECO:0007669"/>
    <property type="project" value="InterPro"/>
</dbReference>
<feature type="region of interest" description="Disordered" evidence="11">
    <location>
        <begin position="1"/>
        <end position="52"/>
    </location>
</feature>
<comment type="pathway">
    <text evidence="2">Protein modification; protein sumoylation.</text>
</comment>
<dbReference type="PANTHER" id="PTHR21330">
    <property type="entry name" value="E3 SUMO-PROTEIN LIGASE NSE2"/>
    <property type="match status" value="1"/>
</dbReference>
<dbReference type="PANTHER" id="PTHR21330:SF1">
    <property type="entry name" value="E3 SUMO-PROTEIN LIGASE NSE2"/>
    <property type="match status" value="1"/>
</dbReference>
<dbReference type="GO" id="GO:0030915">
    <property type="term" value="C:Smc5-Smc6 complex"/>
    <property type="evidence" value="ECO:0007669"/>
    <property type="project" value="InterPro"/>
</dbReference>
<keyword evidence="9" id="KW-0539">Nucleus</keyword>
<evidence type="ECO:0000259" key="12">
    <source>
        <dbReference type="PROSITE" id="PS51044"/>
    </source>
</evidence>
<keyword evidence="6 10" id="KW-0863">Zinc-finger</keyword>
<keyword evidence="14" id="KW-1185">Reference proteome</keyword>
<keyword evidence="4" id="KW-0808">Transferase</keyword>
<evidence type="ECO:0000256" key="11">
    <source>
        <dbReference type="SAM" id="MobiDB-lite"/>
    </source>
</evidence>
<proteinExistence type="inferred from homology"/>
<dbReference type="UniPathway" id="UPA00886"/>
<evidence type="ECO:0000313" key="14">
    <source>
        <dbReference type="Proteomes" id="UP000235786"/>
    </source>
</evidence>
<evidence type="ECO:0000256" key="9">
    <source>
        <dbReference type="ARBA" id="ARBA00023242"/>
    </source>
</evidence>
<feature type="compositionally biased region" description="Basic and acidic residues" evidence="11">
    <location>
        <begin position="424"/>
        <end position="442"/>
    </location>
</feature>
<accession>A0A2J6R9Q6</accession>
<dbReference type="GO" id="GO:0005634">
    <property type="term" value="C:nucleus"/>
    <property type="evidence" value="ECO:0007669"/>
    <property type="project" value="UniProtKB-SubCell"/>
</dbReference>
<evidence type="ECO:0000256" key="5">
    <source>
        <dbReference type="ARBA" id="ARBA00022723"/>
    </source>
</evidence>
<feature type="region of interest" description="Disordered" evidence="11">
    <location>
        <begin position="98"/>
        <end position="128"/>
    </location>
</feature>
<evidence type="ECO:0000256" key="6">
    <source>
        <dbReference type="ARBA" id="ARBA00022771"/>
    </source>
</evidence>
<dbReference type="GO" id="GO:0016925">
    <property type="term" value="P:protein sumoylation"/>
    <property type="evidence" value="ECO:0007669"/>
    <property type="project" value="UniProtKB-UniPathway"/>
</dbReference>
<evidence type="ECO:0000256" key="2">
    <source>
        <dbReference type="ARBA" id="ARBA00004718"/>
    </source>
</evidence>
<evidence type="ECO:0000256" key="4">
    <source>
        <dbReference type="ARBA" id="ARBA00022679"/>
    </source>
</evidence>
<evidence type="ECO:0000256" key="8">
    <source>
        <dbReference type="ARBA" id="ARBA00022833"/>
    </source>
</evidence>
<feature type="region of interest" description="Disordered" evidence="11">
    <location>
        <begin position="245"/>
        <end position="287"/>
    </location>
</feature>
<feature type="compositionally biased region" description="Acidic residues" evidence="11">
    <location>
        <begin position="388"/>
        <end position="398"/>
    </location>
</feature>
<evidence type="ECO:0000256" key="7">
    <source>
        <dbReference type="ARBA" id="ARBA00022786"/>
    </source>
</evidence>
<dbReference type="CDD" id="cd16651">
    <property type="entry name" value="SPL-RING_NSE2"/>
    <property type="match status" value="1"/>
</dbReference>
<feature type="domain" description="SP-RING-type" evidence="12">
    <location>
        <begin position="283"/>
        <end position="382"/>
    </location>
</feature>
<dbReference type="InterPro" id="IPR026846">
    <property type="entry name" value="Nse2(Mms21)"/>
</dbReference>
<gene>
    <name evidence="13" type="ORF">L207DRAFT_495431</name>
</gene>
<feature type="compositionally biased region" description="Acidic residues" evidence="11">
    <location>
        <begin position="412"/>
        <end position="423"/>
    </location>
</feature>
<sequence>MSTARRLVSRGRQHEDASPVPRNRQRRQDAGAPDEPTPLPPYEPPSCPLSASAQKLIDGIRVNHDNEKYKKHLKGAIDAVKLAAADNNERLALRKGIDQRRAEQRKTHNIPDNERPEIHIEDEGYTNGMEKQVSDLTARAEKALRDLIDYGDELVMQDSMLKEVSENLAAAPRLAPRRQRGSGSHDEDEEPQDENAPAADENILSAVELLKEAKEEYVRKYTSKSMRERYADHNEYKEFKRTVHDSLHPGENQPPVPHASTWFPDDHTNEPAGARRRQNNDSDDDEIEMVGTSTSLKCPLSLQMFIEPYSNKVCSHTFEKSFFEGYFNDTATIFAAHPRSRGQPPQGTKQARCPQSGCDKMLRLEDFFIDQLILRKIQRLEKQNAQAAEDDDDDDEEDSRPRGTQRNRPTQIDDDEDDDSDAEQEQRRRTFTKVKREREKSRGVSVARAASLRDEEDVDAMDTD</sequence>
<feature type="compositionally biased region" description="Acidic residues" evidence="11">
    <location>
        <begin position="454"/>
        <end position="464"/>
    </location>
</feature>
<dbReference type="OrthoDB" id="26899at2759"/>
<dbReference type="AlphaFoldDB" id="A0A2J6R9Q6"/>
<dbReference type="InterPro" id="IPR013083">
    <property type="entry name" value="Znf_RING/FYVE/PHD"/>
</dbReference>
<name>A0A2J6R9Q6_HYAVF</name>
<dbReference type="STRING" id="1149755.A0A2J6R9Q6"/>
<evidence type="ECO:0000256" key="3">
    <source>
        <dbReference type="ARBA" id="ARBA00008212"/>
    </source>
</evidence>
<dbReference type="SUPFAM" id="SSF57850">
    <property type="entry name" value="RING/U-box"/>
    <property type="match status" value="1"/>
</dbReference>
<evidence type="ECO:0000313" key="13">
    <source>
        <dbReference type="EMBL" id="PMD35230.1"/>
    </source>
</evidence>
<keyword evidence="5" id="KW-0479">Metal-binding</keyword>
<dbReference type="InterPro" id="IPR004181">
    <property type="entry name" value="Znf_MIZ"/>
</dbReference>
<dbReference type="Pfam" id="PF11789">
    <property type="entry name" value="zf-Nse"/>
    <property type="match status" value="1"/>
</dbReference>
<keyword evidence="7" id="KW-0833">Ubl conjugation pathway</keyword>
<dbReference type="GO" id="GO:0061665">
    <property type="term" value="F:SUMO ligase activity"/>
    <property type="evidence" value="ECO:0007669"/>
    <property type="project" value="TreeGrafter"/>
</dbReference>
<organism evidence="13 14">
    <name type="scientific">Hyaloscypha variabilis (strain UAMH 11265 / GT02V1 / F)</name>
    <name type="common">Meliniomyces variabilis</name>
    <dbReference type="NCBI Taxonomy" id="1149755"/>
    <lineage>
        <taxon>Eukaryota</taxon>
        <taxon>Fungi</taxon>
        <taxon>Dikarya</taxon>
        <taxon>Ascomycota</taxon>
        <taxon>Pezizomycotina</taxon>
        <taxon>Leotiomycetes</taxon>
        <taxon>Helotiales</taxon>
        <taxon>Hyaloscyphaceae</taxon>
        <taxon>Hyaloscypha</taxon>
        <taxon>Hyaloscypha variabilis</taxon>
    </lineage>
</organism>
<feature type="region of interest" description="Disordered" evidence="11">
    <location>
        <begin position="384"/>
        <end position="464"/>
    </location>
</feature>
<evidence type="ECO:0000256" key="10">
    <source>
        <dbReference type="PROSITE-ProRule" id="PRU00452"/>
    </source>
</evidence>
<comment type="subcellular location">
    <subcellularLocation>
        <location evidence="1">Nucleus</location>
    </subcellularLocation>
</comment>
<protein>
    <recommendedName>
        <fullName evidence="12">SP-RING-type domain-containing protein</fullName>
    </recommendedName>
</protein>
<dbReference type="PROSITE" id="PS51044">
    <property type="entry name" value="ZF_SP_RING"/>
    <property type="match status" value="1"/>
</dbReference>
<dbReference type="Proteomes" id="UP000235786">
    <property type="component" value="Unassembled WGS sequence"/>
</dbReference>
<feature type="compositionally biased region" description="Pro residues" evidence="11">
    <location>
        <begin position="35"/>
        <end position="47"/>
    </location>
</feature>
<feature type="compositionally biased region" description="Basic and acidic residues" evidence="11">
    <location>
        <begin position="98"/>
        <end position="122"/>
    </location>
</feature>
<dbReference type="GO" id="GO:0008270">
    <property type="term" value="F:zinc ion binding"/>
    <property type="evidence" value="ECO:0007669"/>
    <property type="project" value="UniProtKB-KW"/>
</dbReference>
<keyword evidence="8" id="KW-0862">Zinc</keyword>
<reference evidence="13 14" key="1">
    <citation type="submission" date="2016-04" db="EMBL/GenBank/DDBJ databases">
        <title>A degradative enzymes factory behind the ericoid mycorrhizal symbiosis.</title>
        <authorList>
            <consortium name="DOE Joint Genome Institute"/>
            <person name="Martino E."/>
            <person name="Morin E."/>
            <person name="Grelet G."/>
            <person name="Kuo A."/>
            <person name="Kohler A."/>
            <person name="Daghino S."/>
            <person name="Barry K."/>
            <person name="Choi C."/>
            <person name="Cichocki N."/>
            <person name="Clum A."/>
            <person name="Copeland A."/>
            <person name="Hainaut M."/>
            <person name="Haridas S."/>
            <person name="Labutti K."/>
            <person name="Lindquist E."/>
            <person name="Lipzen A."/>
            <person name="Khouja H.-R."/>
            <person name="Murat C."/>
            <person name="Ohm R."/>
            <person name="Olson A."/>
            <person name="Spatafora J."/>
            <person name="Veneault-Fourrey C."/>
            <person name="Henrissat B."/>
            <person name="Grigoriev I."/>
            <person name="Martin F."/>
            <person name="Perotto S."/>
        </authorList>
    </citation>
    <scope>NUCLEOTIDE SEQUENCE [LARGE SCALE GENOMIC DNA]</scope>
    <source>
        <strain evidence="13 14">F</strain>
    </source>
</reference>
<dbReference type="Gene3D" id="3.30.40.10">
    <property type="entry name" value="Zinc/RING finger domain, C3HC4 (zinc finger)"/>
    <property type="match status" value="1"/>
</dbReference>
<comment type="similarity">
    <text evidence="3">Belongs to the NSE2 family.</text>
</comment>
<dbReference type="EMBL" id="KZ613952">
    <property type="protein sequence ID" value="PMD35230.1"/>
    <property type="molecule type" value="Genomic_DNA"/>
</dbReference>
<evidence type="ECO:0000256" key="1">
    <source>
        <dbReference type="ARBA" id="ARBA00004123"/>
    </source>
</evidence>
<feature type="region of interest" description="Disordered" evidence="11">
    <location>
        <begin position="168"/>
        <end position="201"/>
    </location>
</feature>